<dbReference type="AlphaFoldDB" id="A0A0D0SMC3"/>
<dbReference type="OrthoDB" id="9780518at2"/>
<dbReference type="GeneID" id="93844518"/>
<keyword evidence="3" id="KW-0503">Monooxygenase</keyword>
<dbReference type="NCBIfam" id="TIGR03558">
    <property type="entry name" value="oxido_grp_1"/>
    <property type="match status" value="1"/>
</dbReference>
<dbReference type="Gene3D" id="3.20.20.30">
    <property type="entry name" value="Luciferase-like domain"/>
    <property type="match status" value="1"/>
</dbReference>
<dbReference type="InterPro" id="IPR050766">
    <property type="entry name" value="Bact_Lucif_Oxidored"/>
</dbReference>
<evidence type="ECO:0000313" key="3">
    <source>
        <dbReference type="EMBL" id="GEQ05635.1"/>
    </source>
</evidence>
<dbReference type="SUPFAM" id="SSF51679">
    <property type="entry name" value="Bacterial luciferase-like"/>
    <property type="match status" value="1"/>
</dbReference>
<protein>
    <submittedName>
        <fullName evidence="3">Alkanal monooxygenase subunit alpha</fullName>
    </submittedName>
    <submittedName>
        <fullName evidence="4">Oxidoreductase</fullName>
        <ecNumber evidence="4">1.14.13.107</ecNumber>
    </submittedName>
</protein>
<dbReference type="PANTHER" id="PTHR30137">
    <property type="entry name" value="LUCIFERASE-LIKE MONOOXYGENASE"/>
    <property type="match status" value="1"/>
</dbReference>
<evidence type="ECO:0000259" key="2">
    <source>
        <dbReference type="Pfam" id="PF00296"/>
    </source>
</evidence>
<dbReference type="GO" id="GO:0005829">
    <property type="term" value="C:cytosol"/>
    <property type="evidence" value="ECO:0007669"/>
    <property type="project" value="TreeGrafter"/>
</dbReference>
<organism evidence="4 5">
    <name type="scientific">Staphylococcus gallinarum</name>
    <dbReference type="NCBI Taxonomy" id="1293"/>
    <lineage>
        <taxon>Bacteria</taxon>
        <taxon>Bacillati</taxon>
        <taxon>Bacillota</taxon>
        <taxon>Bacilli</taxon>
        <taxon>Bacillales</taxon>
        <taxon>Staphylococcaceae</taxon>
        <taxon>Staphylococcus</taxon>
    </lineage>
</organism>
<dbReference type="STRING" id="1293.SH09_07615"/>
<dbReference type="Proteomes" id="UP000321057">
    <property type="component" value="Unassembled WGS sequence"/>
</dbReference>
<reference evidence="4 5" key="1">
    <citation type="submission" date="2018-06" db="EMBL/GenBank/DDBJ databases">
        <authorList>
            <consortium name="Pathogen Informatics"/>
            <person name="Doyle S."/>
        </authorList>
    </citation>
    <scope>NUCLEOTIDE SEQUENCE [LARGE SCALE GENOMIC DNA]</scope>
    <source>
        <strain evidence="4 5">NCTC12195</strain>
    </source>
</reference>
<evidence type="ECO:0000313" key="5">
    <source>
        <dbReference type="Proteomes" id="UP000255277"/>
    </source>
</evidence>
<dbReference type="Pfam" id="PF00296">
    <property type="entry name" value="Bac_luciferase"/>
    <property type="match status" value="1"/>
</dbReference>
<dbReference type="EC" id="1.14.13.107" evidence="4"/>
<reference evidence="3 6" key="2">
    <citation type="submission" date="2019-07" db="EMBL/GenBank/DDBJ databases">
        <title>Whole genome shotgun sequence of Staphylococcus gallinarum NBRC 109767.</title>
        <authorList>
            <person name="Hosoyama A."/>
            <person name="Uohara A."/>
            <person name="Ohji S."/>
            <person name="Ichikawa N."/>
        </authorList>
    </citation>
    <scope>NUCLEOTIDE SEQUENCE [LARGE SCALE GENOMIC DNA]</scope>
    <source>
        <strain evidence="3 6">NBRC 109767</strain>
    </source>
</reference>
<dbReference type="EMBL" id="UHDK01000001">
    <property type="protein sequence ID" value="SUM34401.1"/>
    <property type="molecule type" value="Genomic_DNA"/>
</dbReference>
<proteinExistence type="predicted"/>
<name>A0A0D0SMC3_STAGA</name>
<gene>
    <name evidence="4" type="primary">limB_1</name>
    <name evidence="4" type="ORF">NCTC12195_03926</name>
    <name evidence="3" type="ORF">SGA02_14630</name>
</gene>
<dbReference type="PANTHER" id="PTHR30137:SF6">
    <property type="entry name" value="LUCIFERASE-LIKE MONOOXYGENASE"/>
    <property type="match status" value="1"/>
</dbReference>
<feature type="domain" description="Luciferase-like" evidence="2">
    <location>
        <begin position="1"/>
        <end position="297"/>
    </location>
</feature>
<accession>A0A0D0SMC3</accession>
<dbReference type="InterPro" id="IPR019949">
    <property type="entry name" value="CmoO-like"/>
</dbReference>
<dbReference type="InterPro" id="IPR011251">
    <property type="entry name" value="Luciferase-like_dom"/>
</dbReference>
<dbReference type="GO" id="GO:0052601">
    <property type="term" value="F:limonene 1,2-monooxygenase [NAD(P)H) activity"/>
    <property type="evidence" value="ECO:0007669"/>
    <property type="project" value="UniProtKB-EC"/>
</dbReference>
<dbReference type="Proteomes" id="UP000255277">
    <property type="component" value="Unassembled WGS sequence"/>
</dbReference>
<dbReference type="RefSeq" id="WP_042739062.1">
    <property type="nucleotide sequence ID" value="NZ_BKAX01000004.1"/>
</dbReference>
<comment type="similarity">
    <text evidence="1">To bacterial alkanal monooxygenase alpha and beta chains.</text>
</comment>
<evidence type="ECO:0000313" key="4">
    <source>
        <dbReference type="EMBL" id="SUM34401.1"/>
    </source>
</evidence>
<keyword evidence="6" id="KW-1185">Reference proteome</keyword>
<dbReference type="EMBL" id="BKAX01000004">
    <property type="protein sequence ID" value="GEQ05635.1"/>
    <property type="molecule type" value="Genomic_DNA"/>
</dbReference>
<keyword evidence="4" id="KW-0560">Oxidoreductase</keyword>
<sequence>MKLSILDYVPIFQDCNATEAFNHAIELVQLAEQLNYERYWVAEHHQVYSVASSAPEMVMMALLEQTQSIQIGSGGVMLAHYSPYKVAEQFNIMEARHPKRINIGTGHSPSFKNVNKALNEHKSQPVDYETQIEDLIQYFNGDTQLHRFKNIAVTPKVDTKPLMFILGMSKNSASLAAKEGLPFVIALMGQPASQVANVITHYRQQFAALHPQRQSYVIISTFVVTADNQETINDLETALHYWLLRINYIDQPQFYASPQYVKNRPLTSREQEKMLQNKKRVISGTPSAVYAQLQNIQDQYGADEIMIQPHVYGEENRKQLLQLIANENKKST</sequence>
<evidence type="ECO:0000256" key="1">
    <source>
        <dbReference type="ARBA" id="ARBA00007789"/>
    </source>
</evidence>
<dbReference type="InterPro" id="IPR036661">
    <property type="entry name" value="Luciferase-like_sf"/>
</dbReference>
<evidence type="ECO:0000313" key="6">
    <source>
        <dbReference type="Proteomes" id="UP000321057"/>
    </source>
</evidence>